<reference evidence="2" key="1">
    <citation type="journal article" date="2019" name="Int. J. Syst. Evol. Microbiol.">
        <title>The Global Catalogue of Microorganisms (GCM) 10K type strain sequencing project: providing services to taxonomists for standard genome sequencing and annotation.</title>
        <authorList>
            <consortium name="The Broad Institute Genomics Platform"/>
            <consortium name="The Broad Institute Genome Sequencing Center for Infectious Disease"/>
            <person name="Wu L."/>
            <person name="Ma J."/>
        </authorList>
    </citation>
    <scope>NUCLEOTIDE SEQUENCE [LARGE SCALE GENOMIC DNA]</scope>
    <source>
        <strain evidence="2">NBRC 3271</strain>
    </source>
</reference>
<accession>A0ABQ5WJU8</accession>
<dbReference type="Proteomes" id="UP001156613">
    <property type="component" value="Unassembled WGS sequence"/>
</dbReference>
<sequence>MSVKTVMTGVATENILFHFLDAFLRAQTAGRDNGAPSGRGPRAAGPLWRSDGLWLSLFLF</sequence>
<keyword evidence="2" id="KW-1185">Reference proteome</keyword>
<organism evidence="1 2">
    <name type="scientific">Gluconobacter japonicus</name>
    <dbReference type="NCBI Taxonomy" id="376620"/>
    <lineage>
        <taxon>Bacteria</taxon>
        <taxon>Pseudomonadati</taxon>
        <taxon>Pseudomonadota</taxon>
        <taxon>Alphaproteobacteria</taxon>
        <taxon>Acetobacterales</taxon>
        <taxon>Acetobacteraceae</taxon>
        <taxon>Gluconobacter</taxon>
    </lineage>
</organism>
<evidence type="ECO:0000313" key="1">
    <source>
        <dbReference type="EMBL" id="GLQ60063.1"/>
    </source>
</evidence>
<gene>
    <name evidence="1" type="ORF">GCM10010937_18660</name>
</gene>
<proteinExistence type="predicted"/>
<name>A0ABQ5WJU8_GLUJA</name>
<evidence type="ECO:0000313" key="2">
    <source>
        <dbReference type="Proteomes" id="UP001156613"/>
    </source>
</evidence>
<dbReference type="EMBL" id="BSNT01000064">
    <property type="protein sequence ID" value="GLQ60063.1"/>
    <property type="molecule type" value="Genomic_DNA"/>
</dbReference>
<protein>
    <submittedName>
        <fullName evidence="1">Uncharacterized protein</fullName>
    </submittedName>
</protein>
<comment type="caution">
    <text evidence="1">The sequence shown here is derived from an EMBL/GenBank/DDBJ whole genome shotgun (WGS) entry which is preliminary data.</text>
</comment>